<accession>A0ABS0PG65</accession>
<evidence type="ECO:0000313" key="1">
    <source>
        <dbReference type="EMBL" id="MBH5392198.1"/>
    </source>
</evidence>
<dbReference type="Proteomes" id="UP001194539">
    <property type="component" value="Unassembled WGS sequence"/>
</dbReference>
<protein>
    <submittedName>
        <fullName evidence="1">Uncharacterized protein</fullName>
    </submittedName>
</protein>
<keyword evidence="2" id="KW-1185">Reference proteome</keyword>
<reference evidence="1 2" key="1">
    <citation type="submission" date="2020-07" db="EMBL/GenBank/DDBJ databases">
        <title>Bradyrhizobium diversity isolated from nodules of indigenous legumes of Western Australia.</title>
        <authorList>
            <person name="Klepa M.S."/>
        </authorList>
    </citation>
    <scope>NUCLEOTIDE SEQUENCE [LARGE SCALE GENOMIC DNA]</scope>
    <source>
        <strain evidence="1 2">CNPSo 4019</strain>
    </source>
</reference>
<proteinExistence type="predicted"/>
<gene>
    <name evidence="1" type="ORF">H1B27_39030</name>
</gene>
<sequence>MSTVAKLLARKQALLERLESDPGPNEREEIQALLAQIETALNLLDPRDAAGTSDE</sequence>
<dbReference type="RefSeq" id="WP_197969691.1">
    <property type="nucleotide sequence ID" value="NZ_JACEGD010000078.1"/>
</dbReference>
<comment type="caution">
    <text evidence="1">The sequence shown here is derived from an EMBL/GenBank/DDBJ whole genome shotgun (WGS) entry which is preliminary data.</text>
</comment>
<organism evidence="1 2">
    <name type="scientific">Bradyrhizobium diversitatis</name>
    <dbReference type="NCBI Taxonomy" id="2755406"/>
    <lineage>
        <taxon>Bacteria</taxon>
        <taxon>Pseudomonadati</taxon>
        <taxon>Pseudomonadota</taxon>
        <taxon>Alphaproteobacteria</taxon>
        <taxon>Hyphomicrobiales</taxon>
        <taxon>Nitrobacteraceae</taxon>
        <taxon>Bradyrhizobium</taxon>
    </lineage>
</organism>
<name>A0ABS0PG65_9BRAD</name>
<evidence type="ECO:0000313" key="2">
    <source>
        <dbReference type="Proteomes" id="UP001194539"/>
    </source>
</evidence>
<dbReference type="EMBL" id="JACEGD010000078">
    <property type="protein sequence ID" value="MBH5392198.1"/>
    <property type="molecule type" value="Genomic_DNA"/>
</dbReference>